<keyword evidence="4" id="KW-1185">Reference proteome</keyword>
<keyword evidence="1" id="KW-0732">Signal</keyword>
<dbReference type="PANTHER" id="PTHR37957">
    <property type="entry name" value="BLR7070 PROTEIN"/>
    <property type="match status" value="1"/>
</dbReference>
<dbReference type="PANTHER" id="PTHR37957:SF1">
    <property type="entry name" value="PHYTASE-LIKE DOMAIN-CONTAINING PROTEIN"/>
    <property type="match status" value="1"/>
</dbReference>
<gene>
    <name evidence="3" type="ORF">ACFSM5_01625</name>
</gene>
<dbReference type="RefSeq" id="WP_379874473.1">
    <property type="nucleotide sequence ID" value="NZ_JBHUIP010000001.1"/>
</dbReference>
<proteinExistence type="predicted"/>
<comment type="caution">
    <text evidence="3">The sequence shown here is derived from an EMBL/GenBank/DDBJ whole genome shotgun (WGS) entry which is preliminary data.</text>
</comment>
<dbReference type="SUPFAM" id="SSF50969">
    <property type="entry name" value="YVTN repeat-like/Quinoprotein amine dehydrogenase"/>
    <property type="match status" value="1"/>
</dbReference>
<reference evidence="4" key="1">
    <citation type="journal article" date="2019" name="Int. J. Syst. Evol. Microbiol.">
        <title>The Global Catalogue of Microorganisms (GCM) 10K type strain sequencing project: providing services to taxonomists for standard genome sequencing and annotation.</title>
        <authorList>
            <consortium name="The Broad Institute Genomics Platform"/>
            <consortium name="The Broad Institute Genome Sequencing Center for Infectious Disease"/>
            <person name="Wu L."/>
            <person name="Ma J."/>
        </authorList>
    </citation>
    <scope>NUCLEOTIDE SEQUENCE [LARGE SCALE GENOMIC DNA]</scope>
    <source>
        <strain evidence="4">CGMCC 1.19062</strain>
    </source>
</reference>
<evidence type="ECO:0000313" key="4">
    <source>
        <dbReference type="Proteomes" id="UP001597295"/>
    </source>
</evidence>
<name>A0ABW5DKR8_9PROT</name>
<dbReference type="Proteomes" id="UP001597295">
    <property type="component" value="Unassembled WGS sequence"/>
</dbReference>
<dbReference type="Pfam" id="PF13449">
    <property type="entry name" value="Phytase-like"/>
    <property type="match status" value="1"/>
</dbReference>
<sequence length="431" mass="45413">MRIALTACLLAAAAFPALAQSVTVFEAANPASLSMGDYTAPGQGGKPMALSIGIGSGAWHGADDAPFRFWTVGDRGPNIACSDAEKTLGVKPEAICAAAPKGRVYPLPAYTPSIYAIDLDPATKSFTLAQTIPVKTRDGKLTSGLLNPLTVASTEDALDGQGKPLTHDPNGIDIEGIVRLKDGSFILGDENGPSMIEVAADGRIMRRHVPAGTEKDYAAAGYDTVGSLPALLTRRATNRGIESMALSPDGAFVYFIMQNPLQNPDAKAYSGAVNSRLYKLDAATKKIVGEYTYAMDPVATYPGEKSPANSTVRISELTAIGTDRLVVLERTEVTTRLYEVTLTDAANIWGSKWDDAATTPSLELTSAETGAVQLLAKTLRLDTSKVPEAPVKLEGVALAGDGRLMIINDNDFGIDGARTQVLLIDGTGIRR</sequence>
<accession>A0ABW5DKR8</accession>
<evidence type="ECO:0000313" key="3">
    <source>
        <dbReference type="EMBL" id="MFD2261567.1"/>
    </source>
</evidence>
<feature type="signal peptide" evidence="1">
    <location>
        <begin position="1"/>
        <end position="19"/>
    </location>
</feature>
<feature type="domain" description="Phytase-like" evidence="2">
    <location>
        <begin position="112"/>
        <end position="412"/>
    </location>
</feature>
<dbReference type="InterPro" id="IPR027372">
    <property type="entry name" value="Phytase-like_dom"/>
</dbReference>
<protein>
    <submittedName>
        <fullName evidence="3">Esterase-like activity of phytase family protein</fullName>
    </submittedName>
</protein>
<evidence type="ECO:0000259" key="2">
    <source>
        <dbReference type="Pfam" id="PF13449"/>
    </source>
</evidence>
<feature type="chain" id="PRO_5046597790" evidence="1">
    <location>
        <begin position="20"/>
        <end position="431"/>
    </location>
</feature>
<dbReference type="InterPro" id="IPR011044">
    <property type="entry name" value="Quino_amine_DH_bsu"/>
</dbReference>
<dbReference type="EMBL" id="JBHUIP010000001">
    <property type="protein sequence ID" value="MFD2261567.1"/>
    <property type="molecule type" value="Genomic_DNA"/>
</dbReference>
<evidence type="ECO:0000256" key="1">
    <source>
        <dbReference type="SAM" id="SignalP"/>
    </source>
</evidence>
<organism evidence="3 4">
    <name type="scientific">Lacibacterium aquatile</name>
    <dbReference type="NCBI Taxonomy" id="1168082"/>
    <lineage>
        <taxon>Bacteria</taxon>
        <taxon>Pseudomonadati</taxon>
        <taxon>Pseudomonadota</taxon>
        <taxon>Alphaproteobacteria</taxon>
        <taxon>Rhodospirillales</taxon>
        <taxon>Rhodospirillaceae</taxon>
    </lineage>
</organism>